<comment type="caution">
    <text evidence="1">The sequence shown here is derived from an EMBL/GenBank/DDBJ whole genome shotgun (WGS) entry which is preliminary data.</text>
</comment>
<feature type="non-terminal residue" evidence="1">
    <location>
        <position position="124"/>
    </location>
</feature>
<gene>
    <name evidence="1" type="ORF">SCF082_LOCUS20679</name>
</gene>
<accession>A0ABP0L5R9</accession>
<dbReference type="Proteomes" id="UP001642464">
    <property type="component" value="Unassembled WGS sequence"/>
</dbReference>
<proteinExistence type="predicted"/>
<evidence type="ECO:0000313" key="2">
    <source>
        <dbReference type="Proteomes" id="UP001642464"/>
    </source>
</evidence>
<sequence length="124" mass="13627">AFNFTIKSAETGNVQVRTVPSPSDALGVGAGLPEELPVLNQLLSIAFENMTSTRSGELIQANGIYTRGHVEPTVGWFGFGVVEVRTGDGFLEYLGFDWHHGTAEKRMEWAKLLQMLVTINYGRL</sequence>
<name>A0ABP0L5R9_9DINO</name>
<organism evidence="1 2">
    <name type="scientific">Durusdinium trenchii</name>
    <dbReference type="NCBI Taxonomy" id="1381693"/>
    <lineage>
        <taxon>Eukaryota</taxon>
        <taxon>Sar</taxon>
        <taxon>Alveolata</taxon>
        <taxon>Dinophyceae</taxon>
        <taxon>Suessiales</taxon>
        <taxon>Symbiodiniaceae</taxon>
        <taxon>Durusdinium</taxon>
    </lineage>
</organism>
<reference evidence="1 2" key="1">
    <citation type="submission" date="2024-02" db="EMBL/GenBank/DDBJ databases">
        <authorList>
            <person name="Chen Y."/>
            <person name="Shah S."/>
            <person name="Dougan E. K."/>
            <person name="Thang M."/>
            <person name="Chan C."/>
        </authorList>
    </citation>
    <scope>NUCLEOTIDE SEQUENCE [LARGE SCALE GENOMIC DNA]</scope>
</reference>
<protein>
    <submittedName>
        <fullName evidence="1">Crt-like 1</fullName>
    </submittedName>
</protein>
<feature type="non-terminal residue" evidence="1">
    <location>
        <position position="1"/>
    </location>
</feature>
<evidence type="ECO:0000313" key="1">
    <source>
        <dbReference type="EMBL" id="CAK9033918.1"/>
    </source>
</evidence>
<keyword evidence="2" id="KW-1185">Reference proteome</keyword>
<dbReference type="EMBL" id="CAXAMM010014492">
    <property type="protein sequence ID" value="CAK9033918.1"/>
    <property type="molecule type" value="Genomic_DNA"/>
</dbReference>